<organism evidence="1 2">
    <name type="scientific">Vitis vinifera</name>
    <name type="common">Grape</name>
    <dbReference type="NCBI Taxonomy" id="29760"/>
    <lineage>
        <taxon>Eukaryota</taxon>
        <taxon>Viridiplantae</taxon>
        <taxon>Streptophyta</taxon>
        <taxon>Embryophyta</taxon>
        <taxon>Tracheophyta</taxon>
        <taxon>Spermatophyta</taxon>
        <taxon>Magnoliopsida</taxon>
        <taxon>eudicotyledons</taxon>
        <taxon>Gunneridae</taxon>
        <taxon>Pentapetalae</taxon>
        <taxon>rosids</taxon>
        <taxon>Vitales</taxon>
        <taxon>Vitaceae</taxon>
        <taxon>Viteae</taxon>
        <taxon>Vitis</taxon>
    </lineage>
</organism>
<proteinExistence type="predicted"/>
<evidence type="ECO:0000313" key="2">
    <source>
        <dbReference type="Proteomes" id="UP000288805"/>
    </source>
</evidence>
<dbReference type="Proteomes" id="UP000288805">
    <property type="component" value="Unassembled WGS sequence"/>
</dbReference>
<protein>
    <submittedName>
        <fullName evidence="1">Uncharacterized protein</fullName>
    </submittedName>
</protein>
<evidence type="ECO:0000313" key="1">
    <source>
        <dbReference type="EMBL" id="RVW35440.1"/>
    </source>
</evidence>
<name>A0A438DIY9_VITVI</name>
<gene>
    <name evidence="1" type="ORF">CK203_097235</name>
</gene>
<sequence length="368" mass="40687">MTLHSRKLVHRQDAFSGKMVSRCGMVEEWRSRKRDLGENSRPSSASMGKGTLVNLGNACSGFVTIDEDTADHRNFQWARVLVKARSRNFPVVPRNGHRVEGRRRLHIGVMLRGVHRQRGAFVQNIEVVTAAKANNDSRDPHAEGDPFFIDSKPSAFRAHFEDPSQHFFSQARCVSTLFPRLCSGASSSPSSGGDVFATVGDFCLAQRGGLVKSILHVEEKPLKMIMKDGRAFDLLIVQEIVDVPSIGHSFQFVFGDASKRFKKEILALLRKMEDRQRKKAPISGKGAKGWGDFWVGALEASRAAGGVLFWDKSVGPFGNEGDGKTLTLFRRNSGLLGDSKRTHGVLEGISMLSNSHKKEEIALAFRPT</sequence>
<dbReference type="AlphaFoldDB" id="A0A438DIY9"/>
<reference evidence="1 2" key="1">
    <citation type="journal article" date="2018" name="PLoS Genet.">
        <title>Population sequencing reveals clonal diversity and ancestral inbreeding in the grapevine cultivar Chardonnay.</title>
        <authorList>
            <person name="Roach M.J."/>
            <person name="Johnson D.L."/>
            <person name="Bohlmann J."/>
            <person name="van Vuuren H.J."/>
            <person name="Jones S.J."/>
            <person name="Pretorius I.S."/>
            <person name="Schmidt S.A."/>
            <person name="Borneman A.R."/>
        </authorList>
    </citation>
    <scope>NUCLEOTIDE SEQUENCE [LARGE SCALE GENOMIC DNA]</scope>
    <source>
        <strain evidence="2">cv. Chardonnay</strain>
        <tissue evidence="1">Leaf</tissue>
    </source>
</reference>
<dbReference type="EMBL" id="QGNW01001603">
    <property type="protein sequence ID" value="RVW35440.1"/>
    <property type="molecule type" value="Genomic_DNA"/>
</dbReference>
<comment type="caution">
    <text evidence="1">The sequence shown here is derived from an EMBL/GenBank/DDBJ whole genome shotgun (WGS) entry which is preliminary data.</text>
</comment>
<accession>A0A438DIY9</accession>